<gene>
    <name evidence="2" type="ORF">CBP51_08130</name>
</gene>
<dbReference type="AlphaFoldDB" id="A0A266QAS6"/>
<organism evidence="2 3">
    <name type="scientific">Cellvibrio mixtus</name>
    <dbReference type="NCBI Taxonomy" id="39650"/>
    <lineage>
        <taxon>Bacteria</taxon>
        <taxon>Pseudomonadati</taxon>
        <taxon>Pseudomonadota</taxon>
        <taxon>Gammaproteobacteria</taxon>
        <taxon>Cellvibrionales</taxon>
        <taxon>Cellvibrionaceae</taxon>
        <taxon>Cellvibrio</taxon>
    </lineage>
</organism>
<dbReference type="InterPro" id="IPR016181">
    <property type="entry name" value="Acyl_CoA_acyltransferase"/>
</dbReference>
<dbReference type="PANTHER" id="PTHR43610">
    <property type="entry name" value="BLL6696 PROTEIN"/>
    <property type="match status" value="1"/>
</dbReference>
<evidence type="ECO:0000313" key="2">
    <source>
        <dbReference type="EMBL" id="OZY86945.1"/>
    </source>
</evidence>
<evidence type="ECO:0000313" key="3">
    <source>
        <dbReference type="Proteomes" id="UP000216101"/>
    </source>
</evidence>
<protein>
    <submittedName>
        <fullName evidence="2">GNAT family N-acetyltransferase</fullName>
    </submittedName>
</protein>
<reference evidence="3" key="1">
    <citation type="submission" date="2017-05" db="EMBL/GenBank/DDBJ databases">
        <authorList>
            <person name="Barney B.M."/>
        </authorList>
    </citation>
    <scope>NUCLEOTIDE SEQUENCE [LARGE SCALE GENOMIC DNA]</scope>
    <source>
        <strain evidence="3">PSBB022</strain>
    </source>
</reference>
<sequence>MNNHWLYETTLQGKLVTLVPLKREHADALVEAASDGELWNLWYTSVPNSTTINAYLDQAFNDQDSGRALPFVVMNNATQKIIGTTRYCNADKLNQRVEIGYTWYAKSFQKTGVNTECKYLLLAHAFETLNAIAVEFRTHWHNQASRAAIARLGAKQDGILRNHQKSPDGVYRDTVVFSIIDQEWPAVKKGLLYRMTQCP</sequence>
<keyword evidence="2" id="KW-0808">Transferase</keyword>
<dbReference type="STRING" id="1209072.GCA_000766945_03541"/>
<dbReference type="Pfam" id="PF13302">
    <property type="entry name" value="Acetyltransf_3"/>
    <property type="match status" value="1"/>
</dbReference>
<accession>A0A266QAS6</accession>
<dbReference type="Proteomes" id="UP000216101">
    <property type="component" value="Unassembled WGS sequence"/>
</dbReference>
<proteinExistence type="predicted"/>
<comment type="caution">
    <text evidence="2">The sequence shown here is derived from an EMBL/GenBank/DDBJ whole genome shotgun (WGS) entry which is preliminary data.</text>
</comment>
<feature type="domain" description="N-acetyltransferase" evidence="1">
    <location>
        <begin position="16"/>
        <end position="155"/>
    </location>
</feature>
<keyword evidence="3" id="KW-1185">Reference proteome</keyword>
<dbReference type="RefSeq" id="WP_094984469.1">
    <property type="nucleotide sequence ID" value="NZ_NHNI01000001.1"/>
</dbReference>
<dbReference type="PANTHER" id="PTHR43610:SF1">
    <property type="entry name" value="N-ACETYLTRANSFERASE DOMAIN-CONTAINING PROTEIN"/>
    <property type="match status" value="1"/>
</dbReference>
<dbReference type="EMBL" id="NHNI01000001">
    <property type="protein sequence ID" value="OZY86945.1"/>
    <property type="molecule type" value="Genomic_DNA"/>
</dbReference>
<dbReference type="Gene3D" id="3.40.630.30">
    <property type="match status" value="1"/>
</dbReference>
<name>A0A266QAS6_9GAMM</name>
<dbReference type="SUPFAM" id="SSF55729">
    <property type="entry name" value="Acyl-CoA N-acyltransferases (Nat)"/>
    <property type="match status" value="1"/>
</dbReference>
<dbReference type="InterPro" id="IPR000182">
    <property type="entry name" value="GNAT_dom"/>
</dbReference>
<dbReference type="GO" id="GO:0016747">
    <property type="term" value="F:acyltransferase activity, transferring groups other than amino-acyl groups"/>
    <property type="evidence" value="ECO:0007669"/>
    <property type="project" value="InterPro"/>
</dbReference>
<evidence type="ECO:0000259" key="1">
    <source>
        <dbReference type="Pfam" id="PF13302"/>
    </source>
</evidence>